<gene>
    <name evidence="3" type="ordered locus">MICA_843</name>
</gene>
<reference evidence="3 4" key="1">
    <citation type="journal article" date="2011" name="BMC Genomics">
        <title>Genomic insights into an obligate epibiotic bacterial predator: Micavibrio aeruginosavorus ARL-13.</title>
        <authorList>
            <person name="Wang Z."/>
            <person name="Kadouri D."/>
            <person name="Wu M."/>
        </authorList>
    </citation>
    <scope>NUCLEOTIDE SEQUENCE [LARGE SCALE GENOMIC DNA]</scope>
    <source>
        <strain evidence="3 4">ARL-13</strain>
    </source>
</reference>
<keyword evidence="4" id="KW-1185">Reference proteome</keyword>
<dbReference type="EMBL" id="CP002382">
    <property type="protein sequence ID" value="AEP09176.1"/>
    <property type="molecule type" value="Genomic_DNA"/>
</dbReference>
<dbReference type="AlphaFoldDB" id="G2KRC9"/>
<keyword evidence="2" id="KW-0732">Signal</keyword>
<feature type="compositionally biased region" description="Pro residues" evidence="1">
    <location>
        <begin position="476"/>
        <end position="488"/>
    </location>
</feature>
<dbReference type="STRING" id="856793.MICA_843"/>
<protein>
    <submittedName>
        <fullName evidence="3">Uncharacterized protein</fullName>
    </submittedName>
</protein>
<feature type="signal peptide" evidence="2">
    <location>
        <begin position="1"/>
        <end position="28"/>
    </location>
</feature>
<feature type="compositionally biased region" description="Low complexity" evidence="1">
    <location>
        <begin position="333"/>
        <end position="371"/>
    </location>
</feature>
<feature type="region of interest" description="Disordered" evidence="1">
    <location>
        <begin position="309"/>
        <end position="372"/>
    </location>
</feature>
<evidence type="ECO:0000313" key="3">
    <source>
        <dbReference type="EMBL" id="AEP09176.1"/>
    </source>
</evidence>
<sequence>MNHYRHILLSSVVTSAMALTVLALPAMAQNATSAPAAAASEEDARTLPSIGTVVAIDGSAMILRGGAGAAAEQLTVGAPVAIHDVIATGKDSRAMIAFIDGSRTAIGAEAEMGIDNFNFNDLDSKQSFARFRFPIGPFHFQPGQVADAERPDVTLVTGYGKINVRGTDVWAGMVDDLYGVYVPKGELTIETNRGRIILREGEGTFIRNANSIPERGRPWTTEALTMAQTRTRMNGNADDLVAAWRPRIETQRADYRDFFLANTGIFVEMEQTGPYGKRNAMKRIQAEHRDHLADHRAVQQDRKDAAVARKTAAGAPAAELNVGAIAETPTPPAQDATQATAPTEVSAEDALNAPATNTTTAPETQAETQAETKPEAIAAPALGQTNDAPAAPTVSETPAAPAPEQAADVVPAPESATETTAPAEGPASVADAPRVPEPVRPTDPHNPPPIVLKPDADAMEKIEDNAKAATSSANPAPAPAPMPAPMPAPAADNLPSDPALRQEAIEQMHILGPTAPSTTNNPL</sequence>
<evidence type="ECO:0000256" key="1">
    <source>
        <dbReference type="SAM" id="MobiDB-lite"/>
    </source>
</evidence>
<proteinExistence type="predicted"/>
<name>G2KRC9_MICAA</name>
<dbReference type="eggNOG" id="COG3266">
    <property type="taxonomic scope" value="Bacteria"/>
</dbReference>
<feature type="compositionally biased region" description="Basic and acidic residues" evidence="1">
    <location>
        <begin position="454"/>
        <end position="466"/>
    </location>
</feature>
<feature type="region of interest" description="Disordered" evidence="1">
    <location>
        <begin position="385"/>
        <end position="523"/>
    </location>
</feature>
<feature type="chain" id="PRO_5003432207" evidence="2">
    <location>
        <begin position="29"/>
        <end position="523"/>
    </location>
</feature>
<dbReference type="Proteomes" id="UP000009286">
    <property type="component" value="Chromosome"/>
</dbReference>
<evidence type="ECO:0000256" key="2">
    <source>
        <dbReference type="SAM" id="SignalP"/>
    </source>
</evidence>
<feature type="compositionally biased region" description="Pro residues" evidence="1">
    <location>
        <begin position="435"/>
        <end position="451"/>
    </location>
</feature>
<accession>G2KRC9</accession>
<evidence type="ECO:0000313" key="4">
    <source>
        <dbReference type="Proteomes" id="UP000009286"/>
    </source>
</evidence>
<dbReference type="RefSeq" id="WP_014102399.1">
    <property type="nucleotide sequence ID" value="NC_016026.1"/>
</dbReference>
<feature type="compositionally biased region" description="Low complexity" evidence="1">
    <location>
        <begin position="398"/>
        <end position="428"/>
    </location>
</feature>
<dbReference type="HOGENOM" id="CLU_546067_0_0_5"/>
<organism evidence="3 4">
    <name type="scientific">Micavibrio aeruginosavorus (strain ARL-13)</name>
    <dbReference type="NCBI Taxonomy" id="856793"/>
    <lineage>
        <taxon>Bacteria</taxon>
        <taxon>Pseudomonadati</taxon>
        <taxon>Bdellovibrionota</taxon>
        <taxon>Bdellovibrionia</taxon>
        <taxon>Bdellovibrionales</taxon>
        <taxon>Pseudobdellovibrionaceae</taxon>
        <taxon>Micavibrio</taxon>
    </lineage>
</organism>
<dbReference type="KEGG" id="mai:MICA_843"/>